<dbReference type="InterPro" id="IPR015414">
    <property type="entry name" value="TMEM64"/>
</dbReference>
<dbReference type="AlphaFoldDB" id="A0A1J5RQX7"/>
<dbReference type="EMBL" id="MLJW01000119">
    <property type="protein sequence ID" value="OIQ98398.1"/>
    <property type="molecule type" value="Genomic_DNA"/>
</dbReference>
<keyword evidence="4 6" id="KW-1133">Transmembrane helix</keyword>
<name>A0A1J5RQX7_9ZZZZ</name>
<organism evidence="8">
    <name type="scientific">mine drainage metagenome</name>
    <dbReference type="NCBI Taxonomy" id="410659"/>
    <lineage>
        <taxon>unclassified sequences</taxon>
        <taxon>metagenomes</taxon>
        <taxon>ecological metagenomes</taxon>
    </lineage>
</organism>
<gene>
    <name evidence="8" type="primary">ydjZ_1</name>
    <name evidence="8" type="ORF">GALL_195230</name>
</gene>
<sequence length="235" mass="24630">MSGSPLGSVRPRLLLKGLVMIASLAAVGYGLKISGLGGILTQGWVDSQIKGHGLAGILLFVGLGSGLIAIGVPRQAVSFLGGYAFGLLQGLALASTATLLGCMLCFFYARLLGRELVLHQFAGKVRRIDDFLKDNPLSMAVLIRFLPVGSNLFTNLMAGVSSVPPLPFFAGSLLGYLPQTLVFVLLGTGVQVDPLLRIGASVALFLVSAVMGVVLYRRLRHGHSLDGDLDAEIGE</sequence>
<dbReference type="GO" id="GO:0005886">
    <property type="term" value="C:plasma membrane"/>
    <property type="evidence" value="ECO:0007669"/>
    <property type="project" value="UniProtKB-SubCell"/>
</dbReference>
<evidence type="ECO:0000256" key="3">
    <source>
        <dbReference type="ARBA" id="ARBA00022692"/>
    </source>
</evidence>
<evidence type="ECO:0000259" key="7">
    <source>
        <dbReference type="Pfam" id="PF09335"/>
    </source>
</evidence>
<dbReference type="InterPro" id="IPR032816">
    <property type="entry name" value="VTT_dom"/>
</dbReference>
<dbReference type="PANTHER" id="PTHR12677">
    <property type="entry name" value="GOLGI APPARATUS MEMBRANE PROTEIN TVP38-RELATED"/>
    <property type="match status" value="1"/>
</dbReference>
<evidence type="ECO:0000256" key="4">
    <source>
        <dbReference type="ARBA" id="ARBA00022989"/>
    </source>
</evidence>
<feature type="transmembrane region" description="Helical" evidence="6">
    <location>
        <begin position="12"/>
        <end position="31"/>
    </location>
</feature>
<comment type="caution">
    <text evidence="8">The sequence shown here is derived from an EMBL/GenBank/DDBJ whole genome shotgun (WGS) entry which is preliminary data.</text>
</comment>
<keyword evidence="2" id="KW-1003">Cell membrane</keyword>
<reference evidence="8" key="1">
    <citation type="submission" date="2016-10" db="EMBL/GenBank/DDBJ databases">
        <title>Sequence of Gallionella enrichment culture.</title>
        <authorList>
            <person name="Poehlein A."/>
            <person name="Muehling M."/>
            <person name="Daniel R."/>
        </authorList>
    </citation>
    <scope>NUCLEOTIDE SEQUENCE</scope>
</reference>
<accession>A0A1J5RQX7</accession>
<feature type="domain" description="VTT" evidence="7">
    <location>
        <begin position="72"/>
        <end position="187"/>
    </location>
</feature>
<feature type="transmembrane region" description="Helical" evidence="6">
    <location>
        <begin position="198"/>
        <end position="216"/>
    </location>
</feature>
<dbReference type="PANTHER" id="PTHR12677:SF59">
    <property type="entry name" value="GOLGI APPARATUS MEMBRANE PROTEIN TVP38-RELATED"/>
    <property type="match status" value="1"/>
</dbReference>
<keyword evidence="3 6" id="KW-0812">Transmembrane</keyword>
<evidence type="ECO:0000256" key="1">
    <source>
        <dbReference type="ARBA" id="ARBA00004651"/>
    </source>
</evidence>
<proteinExistence type="predicted"/>
<keyword evidence="5 6" id="KW-0472">Membrane</keyword>
<dbReference type="Pfam" id="PF09335">
    <property type="entry name" value="VTT_dom"/>
    <property type="match status" value="1"/>
</dbReference>
<comment type="subcellular location">
    <subcellularLocation>
        <location evidence="1">Cell membrane</location>
        <topology evidence="1">Multi-pass membrane protein</topology>
    </subcellularLocation>
</comment>
<feature type="transmembrane region" description="Helical" evidence="6">
    <location>
        <begin position="84"/>
        <end position="109"/>
    </location>
</feature>
<protein>
    <submittedName>
        <fullName evidence="8">TVP38/TMEM64 family inner membrane protein YdjZ</fullName>
    </submittedName>
</protein>
<evidence type="ECO:0000313" key="8">
    <source>
        <dbReference type="EMBL" id="OIQ98398.1"/>
    </source>
</evidence>
<evidence type="ECO:0000256" key="5">
    <source>
        <dbReference type="ARBA" id="ARBA00023136"/>
    </source>
</evidence>
<evidence type="ECO:0000256" key="6">
    <source>
        <dbReference type="SAM" id="Phobius"/>
    </source>
</evidence>
<feature type="transmembrane region" description="Helical" evidence="6">
    <location>
        <begin position="51"/>
        <end position="72"/>
    </location>
</feature>
<evidence type="ECO:0000256" key="2">
    <source>
        <dbReference type="ARBA" id="ARBA00022475"/>
    </source>
</evidence>